<sequence length="80" mass="9083">MASEYYLPTYLPMRSVSEWYLNPGSYSCAIIYSVPRVVSTHSPARASPPVIRNAFLNNTCHATCDSIYLALWANRDRDHT</sequence>
<reference evidence="1 2" key="1">
    <citation type="submission" date="2018-02" db="EMBL/GenBank/DDBJ databases">
        <title>The genomes of Aspergillus section Nigri reveals drivers in fungal speciation.</title>
        <authorList>
            <consortium name="DOE Joint Genome Institute"/>
            <person name="Vesth T.C."/>
            <person name="Nybo J."/>
            <person name="Theobald S."/>
            <person name="Brandl J."/>
            <person name="Frisvad J.C."/>
            <person name="Nielsen K.F."/>
            <person name="Lyhne E.K."/>
            <person name="Kogle M.E."/>
            <person name="Kuo A."/>
            <person name="Riley R."/>
            <person name="Clum A."/>
            <person name="Nolan M."/>
            <person name="Lipzen A."/>
            <person name="Salamov A."/>
            <person name="Henrissat B."/>
            <person name="Wiebenga A."/>
            <person name="De vries R.P."/>
            <person name="Grigoriev I.V."/>
            <person name="Mortensen U.H."/>
            <person name="Andersen M.R."/>
            <person name="Baker S.E."/>
        </authorList>
    </citation>
    <scope>NUCLEOTIDE SEQUENCE [LARGE SCALE GENOMIC DNA]</scope>
    <source>
        <strain evidence="1 2">CBS 112811</strain>
    </source>
</reference>
<dbReference type="Proteomes" id="UP000249526">
    <property type="component" value="Unassembled WGS sequence"/>
</dbReference>
<name>A0A8G1R4L0_9EURO</name>
<keyword evidence="2" id="KW-1185">Reference proteome</keyword>
<protein>
    <submittedName>
        <fullName evidence="1">Uncharacterized protein</fullName>
    </submittedName>
</protein>
<dbReference type="EMBL" id="KZ825058">
    <property type="protein sequence ID" value="RAH59981.1"/>
    <property type="molecule type" value="Genomic_DNA"/>
</dbReference>
<gene>
    <name evidence="1" type="ORF">BO85DRAFT_447843</name>
</gene>
<dbReference type="RefSeq" id="XP_025517903.1">
    <property type="nucleotide sequence ID" value="XM_025659795.1"/>
</dbReference>
<dbReference type="AlphaFoldDB" id="A0A8G1R4L0"/>
<evidence type="ECO:0000313" key="2">
    <source>
        <dbReference type="Proteomes" id="UP000249526"/>
    </source>
</evidence>
<proteinExistence type="predicted"/>
<organism evidence="1 2">
    <name type="scientific">Aspergillus piperis CBS 112811</name>
    <dbReference type="NCBI Taxonomy" id="1448313"/>
    <lineage>
        <taxon>Eukaryota</taxon>
        <taxon>Fungi</taxon>
        <taxon>Dikarya</taxon>
        <taxon>Ascomycota</taxon>
        <taxon>Pezizomycotina</taxon>
        <taxon>Eurotiomycetes</taxon>
        <taxon>Eurotiomycetidae</taxon>
        <taxon>Eurotiales</taxon>
        <taxon>Aspergillaceae</taxon>
        <taxon>Aspergillus</taxon>
        <taxon>Aspergillus subgen. Circumdati</taxon>
    </lineage>
</organism>
<dbReference type="GeneID" id="37163197"/>
<accession>A0A8G1R4L0</accession>
<evidence type="ECO:0000313" key="1">
    <source>
        <dbReference type="EMBL" id="RAH59981.1"/>
    </source>
</evidence>